<feature type="binding site" evidence="17">
    <location>
        <position position="67"/>
    </location>
    <ligand>
        <name>[4Fe-4S] cluster</name>
        <dbReference type="ChEBI" id="CHEBI:49883"/>
        <note>4Fe-4S-S-AdoMet</note>
    </ligand>
</feature>
<evidence type="ECO:0000256" key="4">
    <source>
        <dbReference type="ARBA" id="ARBA00011245"/>
    </source>
</evidence>
<evidence type="ECO:0000256" key="13">
    <source>
        <dbReference type="ARBA" id="ARBA00024295"/>
    </source>
</evidence>
<feature type="binding site" evidence="17">
    <location>
        <position position="60"/>
    </location>
    <ligand>
        <name>[4Fe-4S] cluster</name>
        <dbReference type="ChEBI" id="CHEBI:49883"/>
        <note>4Fe-4S-S-AdoMet</note>
    </ligand>
</feature>
<dbReference type="InterPro" id="IPR058240">
    <property type="entry name" value="rSAM_sf"/>
</dbReference>
<keyword evidence="8 15" id="KW-0479">Metal-binding</keyword>
<dbReference type="InterPro" id="IPR034505">
    <property type="entry name" value="Coproporphyrinogen-III_oxidase"/>
</dbReference>
<evidence type="ECO:0000256" key="14">
    <source>
        <dbReference type="ARBA" id="ARBA00048321"/>
    </source>
</evidence>
<dbReference type="EC" id="1.3.98.3" evidence="15"/>
<dbReference type="UniPathway" id="UPA00251">
    <property type="reaction ID" value="UER00323"/>
</dbReference>
<protein>
    <recommendedName>
        <fullName evidence="15">Coproporphyrinogen-III oxidase</fullName>
        <ecNumber evidence="15">1.3.98.3</ecNumber>
    </recommendedName>
</protein>
<evidence type="ECO:0000256" key="2">
    <source>
        <dbReference type="ARBA" id="ARBA00004785"/>
    </source>
</evidence>
<dbReference type="AlphaFoldDB" id="A0A1G7M0B7"/>
<keyword evidence="11 15" id="KW-0411">Iron-sulfur</keyword>
<evidence type="ECO:0000256" key="15">
    <source>
        <dbReference type="PIRNR" id="PIRNR000167"/>
    </source>
</evidence>
<name>A0A1G7M0B7_9RHOB</name>
<evidence type="ECO:0000256" key="10">
    <source>
        <dbReference type="ARBA" id="ARBA00023004"/>
    </source>
</evidence>
<dbReference type="GO" id="GO:0046872">
    <property type="term" value="F:metal ion binding"/>
    <property type="evidence" value="ECO:0007669"/>
    <property type="project" value="UniProtKB-KW"/>
</dbReference>
<dbReference type="GO" id="GO:0051539">
    <property type="term" value="F:4 iron, 4 sulfur cluster binding"/>
    <property type="evidence" value="ECO:0007669"/>
    <property type="project" value="UniProtKB-KW"/>
</dbReference>
<comment type="subunit">
    <text evidence="4">Monomer.</text>
</comment>
<evidence type="ECO:0000256" key="16">
    <source>
        <dbReference type="PIRSR" id="PIRSR000167-1"/>
    </source>
</evidence>
<evidence type="ECO:0000256" key="12">
    <source>
        <dbReference type="ARBA" id="ARBA00023244"/>
    </source>
</evidence>
<dbReference type="InterPro" id="IPR006638">
    <property type="entry name" value="Elp3/MiaA/NifB-like_rSAM"/>
</dbReference>
<evidence type="ECO:0000256" key="11">
    <source>
        <dbReference type="ARBA" id="ARBA00023014"/>
    </source>
</evidence>
<evidence type="ECO:0000256" key="9">
    <source>
        <dbReference type="ARBA" id="ARBA00023002"/>
    </source>
</evidence>
<dbReference type="SFLD" id="SFLDG01065">
    <property type="entry name" value="anaerobic_coproporphyrinogen-I"/>
    <property type="match status" value="1"/>
</dbReference>
<proteinExistence type="inferred from homology"/>
<evidence type="ECO:0000256" key="17">
    <source>
        <dbReference type="PIRSR" id="PIRSR000167-2"/>
    </source>
</evidence>
<evidence type="ECO:0000256" key="3">
    <source>
        <dbReference type="ARBA" id="ARBA00005493"/>
    </source>
</evidence>
<sequence>MNTHTQLRKLGLFDARVPRYTSYPTAPHFSDATSAGDVEGWLRALDPSQPISLYIHVPFCRRLCWFCACRTQGTTTAGPVAAYVETLKTELSLLKTRIPDGIQIGHLHWGGGTPTLLGAEMIADLSAAIHDLAPFSERYEFSVEVDPNEVDDARLDALAAAGMNRASIGVQDFDPAIQETIGRIQSYEITKAAVDGLRARGISSLNADILYGLPGQTPEKIAESVQKLLTLSPDRVALFGYAHVPWMARRQNMIPTDQLPRPEERLDLFNVARDLFVWDDYVEIGIDHFAKKGDGLEVALRTGTLRRNFQGYTDDKCPTMIGVGASSIARYPQGFAQNHPATSKYQADVRAGRLPIAKGHTFSAEDHLRGRIIEALMCDFRVEAAELIQNYGLSQAEFDAFAKSVSDAFPGMLATSPERIVILDVARPLTRMIARHFDAYDMTQAKHSSAV</sequence>
<feature type="binding site" evidence="16">
    <location>
        <position position="171"/>
    </location>
    <ligand>
        <name>S-adenosyl-L-methionine</name>
        <dbReference type="ChEBI" id="CHEBI:59789"/>
        <label>2</label>
    </ligand>
</feature>
<keyword evidence="12 15" id="KW-0627">Porphyrin biosynthesis</keyword>
<evidence type="ECO:0000313" key="20">
    <source>
        <dbReference type="Proteomes" id="UP000182284"/>
    </source>
</evidence>
<evidence type="ECO:0000313" key="19">
    <source>
        <dbReference type="EMBL" id="SDF55215.1"/>
    </source>
</evidence>
<comment type="catalytic activity">
    <reaction evidence="14 15">
        <text>coproporphyrinogen III + 2 S-adenosyl-L-methionine = protoporphyrinogen IX + 2 5'-deoxyadenosine + 2 L-methionine + 2 CO2</text>
        <dbReference type="Rhea" id="RHEA:15425"/>
        <dbReference type="ChEBI" id="CHEBI:16526"/>
        <dbReference type="ChEBI" id="CHEBI:17319"/>
        <dbReference type="ChEBI" id="CHEBI:57307"/>
        <dbReference type="ChEBI" id="CHEBI:57309"/>
        <dbReference type="ChEBI" id="CHEBI:57844"/>
        <dbReference type="ChEBI" id="CHEBI:59789"/>
        <dbReference type="EC" id="1.3.98.3"/>
    </reaction>
</comment>
<dbReference type="SFLD" id="SFLDS00029">
    <property type="entry name" value="Radical_SAM"/>
    <property type="match status" value="1"/>
</dbReference>
<dbReference type="Gene3D" id="1.10.10.920">
    <property type="match status" value="1"/>
</dbReference>
<dbReference type="GO" id="GO:0051989">
    <property type="term" value="F:coproporphyrinogen dehydrogenase activity"/>
    <property type="evidence" value="ECO:0007669"/>
    <property type="project" value="UniProtKB-EC"/>
</dbReference>
<dbReference type="InterPro" id="IPR023404">
    <property type="entry name" value="rSAM_horseshoe"/>
</dbReference>
<dbReference type="InterPro" id="IPR007197">
    <property type="entry name" value="rSAM"/>
</dbReference>
<keyword evidence="10 15" id="KW-0408">Iron</keyword>
<dbReference type="Gene3D" id="3.80.30.20">
    <property type="entry name" value="tm_1862 like domain"/>
    <property type="match status" value="1"/>
</dbReference>
<dbReference type="PROSITE" id="PS51918">
    <property type="entry name" value="RADICAL_SAM"/>
    <property type="match status" value="1"/>
</dbReference>
<evidence type="ECO:0000256" key="7">
    <source>
        <dbReference type="ARBA" id="ARBA00022691"/>
    </source>
</evidence>
<dbReference type="SMART" id="SM00729">
    <property type="entry name" value="Elp3"/>
    <property type="match status" value="1"/>
</dbReference>
<feature type="binding site" evidence="16">
    <location>
        <position position="54"/>
    </location>
    <ligand>
        <name>S-adenosyl-L-methionine</name>
        <dbReference type="ChEBI" id="CHEBI:59789"/>
        <label>1</label>
    </ligand>
</feature>
<comment type="cofactor">
    <cofactor evidence="15 17">
        <name>[4Fe-4S] cluster</name>
        <dbReference type="ChEBI" id="CHEBI:49883"/>
    </cofactor>
    <text evidence="15 17">Binds 1 [4Fe-4S] cluster. The cluster is coordinated with 3 cysteines and an exchangeable S-adenosyl-L-methionine.</text>
</comment>
<feature type="binding site" evidence="16">
    <location>
        <position position="242"/>
    </location>
    <ligand>
        <name>S-adenosyl-L-methionine</name>
        <dbReference type="ChEBI" id="CHEBI:59789"/>
        <label>2</label>
    </ligand>
</feature>
<evidence type="ECO:0000256" key="6">
    <source>
        <dbReference type="ARBA" id="ARBA00022490"/>
    </source>
</evidence>
<dbReference type="EMBL" id="FNBL01000005">
    <property type="protein sequence ID" value="SDF55215.1"/>
    <property type="molecule type" value="Genomic_DNA"/>
</dbReference>
<feature type="binding site" evidence="16">
    <location>
        <begin position="66"/>
        <end position="68"/>
    </location>
    <ligand>
        <name>S-adenosyl-L-methionine</name>
        <dbReference type="ChEBI" id="CHEBI:59789"/>
        <label>2</label>
    </ligand>
</feature>
<gene>
    <name evidence="19" type="ORF">SAMN04488117_10552</name>
</gene>
<dbReference type="InterPro" id="IPR004558">
    <property type="entry name" value="Coprogen_oxidase_HemN"/>
</dbReference>
<feature type="binding site" evidence="16">
    <location>
        <position position="183"/>
    </location>
    <ligand>
        <name>S-adenosyl-L-methionine</name>
        <dbReference type="ChEBI" id="CHEBI:59789"/>
        <label>2</label>
    </ligand>
</feature>
<feature type="binding site" evidence="17">
    <location>
        <position position="64"/>
    </location>
    <ligand>
        <name>[4Fe-4S] cluster</name>
        <dbReference type="ChEBI" id="CHEBI:49883"/>
        <note>4Fe-4S-S-AdoMet</note>
    </ligand>
</feature>
<dbReference type="PIRSF" id="PIRSF000167">
    <property type="entry name" value="HemN"/>
    <property type="match status" value="1"/>
</dbReference>
<dbReference type="OrthoDB" id="9808022at2"/>
<organism evidence="19 20">
    <name type="scientific">Celeribacter baekdonensis</name>
    <dbReference type="NCBI Taxonomy" id="875171"/>
    <lineage>
        <taxon>Bacteria</taxon>
        <taxon>Pseudomonadati</taxon>
        <taxon>Pseudomonadota</taxon>
        <taxon>Alphaproteobacteria</taxon>
        <taxon>Rhodobacterales</taxon>
        <taxon>Roseobacteraceae</taxon>
        <taxon>Celeribacter</taxon>
    </lineage>
</organism>
<dbReference type="PANTHER" id="PTHR13932:SF6">
    <property type="entry name" value="OXYGEN-INDEPENDENT COPROPORPHYRINOGEN III OXIDASE"/>
    <property type="match status" value="1"/>
</dbReference>
<accession>A0A1G7M0B7</accession>
<evidence type="ECO:0000256" key="8">
    <source>
        <dbReference type="ARBA" id="ARBA00022723"/>
    </source>
</evidence>
<dbReference type="SUPFAM" id="SSF102114">
    <property type="entry name" value="Radical SAM enzymes"/>
    <property type="match status" value="1"/>
</dbReference>
<dbReference type="NCBIfam" id="TIGR00538">
    <property type="entry name" value="hemN"/>
    <property type="match status" value="1"/>
</dbReference>
<reference evidence="19 20" key="1">
    <citation type="submission" date="2016-10" db="EMBL/GenBank/DDBJ databases">
        <authorList>
            <person name="de Groot N.N."/>
        </authorList>
    </citation>
    <scope>NUCLEOTIDE SEQUENCE [LARGE SCALE GENOMIC DNA]</scope>
    <source>
        <strain evidence="19 20">DSM 27375</strain>
    </source>
</reference>
<comment type="function">
    <text evidence="13">Involved in the heme biosynthesis. Catalyzes the anaerobic oxidative decarboxylation of propionate groups of rings A and B of coproporphyrinogen III to yield the vinyl groups in protoporphyrinogen IX.</text>
</comment>
<dbReference type="Proteomes" id="UP000182284">
    <property type="component" value="Unassembled WGS sequence"/>
</dbReference>
<dbReference type="GO" id="GO:0006782">
    <property type="term" value="P:protoporphyrinogen IX biosynthetic process"/>
    <property type="evidence" value="ECO:0007669"/>
    <property type="project" value="UniProtKB-UniPathway"/>
</dbReference>
<feature type="binding site" evidence="16">
    <location>
        <position position="328"/>
    </location>
    <ligand>
        <name>S-adenosyl-L-methionine</name>
        <dbReference type="ChEBI" id="CHEBI:59789"/>
        <label>1</label>
    </ligand>
</feature>
<feature type="binding site" evidence="16">
    <location>
        <begin position="112"/>
        <end position="113"/>
    </location>
    <ligand>
        <name>S-adenosyl-L-methionine</name>
        <dbReference type="ChEBI" id="CHEBI:59789"/>
        <label>2</label>
    </ligand>
</feature>
<dbReference type="GO" id="GO:0005737">
    <property type="term" value="C:cytoplasm"/>
    <property type="evidence" value="ECO:0007669"/>
    <property type="project" value="UniProtKB-SubCell"/>
</dbReference>
<keyword evidence="6 15" id="KW-0963">Cytoplasm</keyword>
<feature type="binding site" evidence="16">
    <location>
        <position position="111"/>
    </location>
    <ligand>
        <name>S-adenosyl-L-methionine</name>
        <dbReference type="ChEBI" id="CHEBI:59789"/>
        <label>1</label>
    </ligand>
</feature>
<dbReference type="Pfam" id="PF04055">
    <property type="entry name" value="Radical_SAM"/>
    <property type="match status" value="1"/>
</dbReference>
<dbReference type="RefSeq" id="WP_074644621.1">
    <property type="nucleotide sequence ID" value="NZ_FNBL01000005.1"/>
</dbReference>
<feature type="domain" description="Radical SAM core" evidence="18">
    <location>
        <begin position="45"/>
        <end position="280"/>
    </location>
</feature>
<evidence type="ECO:0000256" key="1">
    <source>
        <dbReference type="ARBA" id="ARBA00004496"/>
    </source>
</evidence>
<dbReference type="GO" id="GO:0004109">
    <property type="term" value="F:coproporphyrinogen oxidase activity"/>
    <property type="evidence" value="ECO:0007669"/>
    <property type="project" value="InterPro"/>
</dbReference>
<comment type="similarity">
    <text evidence="3 15">Belongs to the anaerobic coproporphyrinogen-III oxidase family.</text>
</comment>
<evidence type="ECO:0000259" key="18">
    <source>
        <dbReference type="PROSITE" id="PS51918"/>
    </source>
</evidence>
<dbReference type="PANTHER" id="PTHR13932">
    <property type="entry name" value="COPROPORPHYRINIGEN III OXIDASE"/>
    <property type="match status" value="1"/>
</dbReference>
<keyword evidence="9 15" id="KW-0560">Oxidoreductase</keyword>
<comment type="subcellular location">
    <subcellularLocation>
        <location evidence="1 15">Cytoplasm</location>
    </subcellularLocation>
</comment>
<comment type="pathway">
    <text evidence="2 15">Porphyrin-containing compound metabolism; protoporphyrin-IX biosynthesis; protoporphyrinogen-IX from coproporphyrinogen-III (AdoMet route): step 1/1.</text>
</comment>
<feature type="binding site" evidence="16">
    <location>
        <position position="144"/>
    </location>
    <ligand>
        <name>S-adenosyl-L-methionine</name>
        <dbReference type="ChEBI" id="CHEBI:59789"/>
        <label>1</label>
    </ligand>
</feature>
<keyword evidence="5 15" id="KW-0004">4Fe-4S</keyword>
<feature type="binding site" evidence="16">
    <location>
        <position position="208"/>
    </location>
    <ligand>
        <name>S-adenosyl-L-methionine</name>
        <dbReference type="ChEBI" id="CHEBI:59789"/>
        <label>2</label>
    </ligand>
</feature>
<evidence type="ECO:0000256" key="5">
    <source>
        <dbReference type="ARBA" id="ARBA00022485"/>
    </source>
</evidence>
<keyword evidence="7 15" id="KW-0949">S-adenosyl-L-methionine</keyword>